<protein>
    <submittedName>
        <fullName evidence="1">Uncharacterized protein</fullName>
    </submittedName>
</protein>
<accession>A0A518B500</accession>
<proteinExistence type="predicted"/>
<keyword evidence="2" id="KW-1185">Reference proteome</keyword>
<gene>
    <name evidence="1" type="ORF">Pan216_29130</name>
</gene>
<organism evidence="1 2">
    <name type="scientific">Kolteria novifilia</name>
    <dbReference type="NCBI Taxonomy" id="2527975"/>
    <lineage>
        <taxon>Bacteria</taxon>
        <taxon>Pseudomonadati</taxon>
        <taxon>Planctomycetota</taxon>
        <taxon>Planctomycetia</taxon>
        <taxon>Kolteriales</taxon>
        <taxon>Kolteriaceae</taxon>
        <taxon>Kolteria</taxon>
    </lineage>
</organism>
<dbReference type="EMBL" id="CP036279">
    <property type="protein sequence ID" value="QDU62047.1"/>
    <property type="molecule type" value="Genomic_DNA"/>
</dbReference>
<dbReference type="OrthoDB" id="287012at2"/>
<dbReference type="AlphaFoldDB" id="A0A518B500"/>
<dbReference type="Proteomes" id="UP000317093">
    <property type="component" value="Chromosome"/>
</dbReference>
<sequence>MISAEEVLAKLFELRKEYNDDPEDPMYQALHHACLFISYKIGDFKDYLAEAELQEEDDE</sequence>
<reference evidence="1 2" key="1">
    <citation type="submission" date="2019-02" db="EMBL/GenBank/DDBJ databases">
        <title>Deep-cultivation of Planctomycetes and their phenomic and genomic characterization uncovers novel biology.</title>
        <authorList>
            <person name="Wiegand S."/>
            <person name="Jogler M."/>
            <person name="Boedeker C."/>
            <person name="Pinto D."/>
            <person name="Vollmers J."/>
            <person name="Rivas-Marin E."/>
            <person name="Kohn T."/>
            <person name="Peeters S.H."/>
            <person name="Heuer A."/>
            <person name="Rast P."/>
            <person name="Oberbeckmann S."/>
            <person name="Bunk B."/>
            <person name="Jeske O."/>
            <person name="Meyerdierks A."/>
            <person name="Storesund J.E."/>
            <person name="Kallscheuer N."/>
            <person name="Luecker S."/>
            <person name="Lage O.M."/>
            <person name="Pohl T."/>
            <person name="Merkel B.J."/>
            <person name="Hornburger P."/>
            <person name="Mueller R.-W."/>
            <person name="Bruemmer F."/>
            <person name="Labrenz M."/>
            <person name="Spormann A.M."/>
            <person name="Op den Camp H."/>
            <person name="Overmann J."/>
            <person name="Amann R."/>
            <person name="Jetten M.S.M."/>
            <person name="Mascher T."/>
            <person name="Medema M.H."/>
            <person name="Devos D.P."/>
            <person name="Kaster A.-K."/>
            <person name="Ovreas L."/>
            <person name="Rohde M."/>
            <person name="Galperin M.Y."/>
            <person name="Jogler C."/>
        </authorList>
    </citation>
    <scope>NUCLEOTIDE SEQUENCE [LARGE SCALE GENOMIC DNA]</scope>
    <source>
        <strain evidence="1 2">Pan216</strain>
    </source>
</reference>
<name>A0A518B500_9BACT</name>
<evidence type="ECO:0000313" key="1">
    <source>
        <dbReference type="EMBL" id="QDU62047.1"/>
    </source>
</evidence>
<evidence type="ECO:0000313" key="2">
    <source>
        <dbReference type="Proteomes" id="UP000317093"/>
    </source>
</evidence>
<dbReference type="KEGG" id="knv:Pan216_29130"/>